<keyword evidence="2" id="KW-1185">Reference proteome</keyword>
<gene>
    <name evidence="1" type="ORF">EV662_10560</name>
</gene>
<dbReference type="AlphaFoldDB" id="A0A4R2Q3U3"/>
<dbReference type="Proteomes" id="UP000294835">
    <property type="component" value="Unassembled WGS sequence"/>
</dbReference>
<evidence type="ECO:0000313" key="1">
    <source>
        <dbReference type="EMBL" id="TCP41315.1"/>
    </source>
</evidence>
<dbReference type="EMBL" id="SLXP01000005">
    <property type="protein sequence ID" value="TCP41315.1"/>
    <property type="molecule type" value="Genomic_DNA"/>
</dbReference>
<proteinExistence type="predicted"/>
<evidence type="ECO:0000313" key="2">
    <source>
        <dbReference type="Proteomes" id="UP000294835"/>
    </source>
</evidence>
<reference evidence="1 2" key="1">
    <citation type="submission" date="2019-03" db="EMBL/GenBank/DDBJ databases">
        <title>Genomic Encyclopedia of Type Strains, Phase IV (KMG-IV): sequencing the most valuable type-strain genomes for metagenomic binning, comparative biology and taxonomic classification.</title>
        <authorList>
            <person name="Goeker M."/>
        </authorList>
    </citation>
    <scope>NUCLEOTIDE SEQUENCE [LARGE SCALE GENOMIC DNA]</scope>
    <source>
        <strain evidence="1 2">DSM 18063</strain>
    </source>
</reference>
<accession>A0A4R2Q3U3</accession>
<name>A0A4R2Q3U3_9RHOB</name>
<protein>
    <submittedName>
        <fullName evidence="1">Uncharacterized protein</fullName>
    </submittedName>
</protein>
<comment type="caution">
    <text evidence="1">The sequence shown here is derived from an EMBL/GenBank/DDBJ whole genome shotgun (WGS) entry which is preliminary data.</text>
</comment>
<organism evidence="1 2">
    <name type="scientific">Rhodovulum marinum</name>
    <dbReference type="NCBI Taxonomy" id="320662"/>
    <lineage>
        <taxon>Bacteria</taxon>
        <taxon>Pseudomonadati</taxon>
        <taxon>Pseudomonadota</taxon>
        <taxon>Alphaproteobacteria</taxon>
        <taxon>Rhodobacterales</taxon>
        <taxon>Paracoccaceae</taxon>
        <taxon>Rhodovulum</taxon>
    </lineage>
</organism>
<sequence>MLDGKPIDWDLQKRVALIPDRDWGKGPEHIARKIEEIEAAYLAEKLPQAEHIEFNPETARFRAVPIPVEKADLLGATLSQVEDALDDALANPSNGLSERSREARVLRRTVAKYGNDPQRIEMDLTSVHGTLTRQIASEDLPPSEENLALQNACAEGARAIRATHPEVAENRAILSEQAWRELTPAAKAQLEQSVPILVAASEDDLADQFREDIPELINDAIGPVPDYAPKLPGADPATRIFSRVSKMTIILRQSNEALEAISKRSGLTKGEVISIFLGLVSIGISLL</sequence>